<organism evidence="2 3">
    <name type="scientific">Noviherbaspirillum pedocola</name>
    <dbReference type="NCBI Taxonomy" id="2801341"/>
    <lineage>
        <taxon>Bacteria</taxon>
        <taxon>Pseudomonadati</taxon>
        <taxon>Pseudomonadota</taxon>
        <taxon>Betaproteobacteria</taxon>
        <taxon>Burkholderiales</taxon>
        <taxon>Oxalobacteraceae</taxon>
        <taxon>Noviherbaspirillum</taxon>
    </lineage>
</organism>
<evidence type="ECO:0000313" key="2">
    <source>
        <dbReference type="EMBL" id="MBK4734488.1"/>
    </source>
</evidence>
<dbReference type="Proteomes" id="UP000622890">
    <property type="component" value="Unassembled WGS sequence"/>
</dbReference>
<dbReference type="AlphaFoldDB" id="A0A934W6L0"/>
<evidence type="ECO:0000256" key="1">
    <source>
        <dbReference type="SAM" id="Phobius"/>
    </source>
</evidence>
<accession>A0A934W6L0</accession>
<keyword evidence="1" id="KW-0472">Membrane</keyword>
<comment type="caution">
    <text evidence="2">The sequence shown here is derived from an EMBL/GenBank/DDBJ whole genome shotgun (WGS) entry which is preliminary data.</text>
</comment>
<protein>
    <recommendedName>
        <fullName evidence="4">Transmembrane protein</fullName>
    </recommendedName>
</protein>
<proteinExistence type="predicted"/>
<dbReference type="EMBL" id="JAEPBG010000002">
    <property type="protein sequence ID" value="MBK4734488.1"/>
    <property type="molecule type" value="Genomic_DNA"/>
</dbReference>
<keyword evidence="3" id="KW-1185">Reference proteome</keyword>
<sequence length="114" mass="12739">MKPFHTRLPGSRREPPGFERILLRRLPGLLVVGTLLPALYALAVQWLAPHTAAGLHDMQTAQYTAIGVVLFHWMAVMMTSLICAIVVVMKGHAVVADAYPLPDAERCERDRLRR</sequence>
<reference evidence="2" key="1">
    <citation type="submission" date="2021-01" db="EMBL/GenBank/DDBJ databases">
        <title>Genome sequence of strain Noviherbaspirillum sp. DKR-6.</title>
        <authorList>
            <person name="Chaudhary D.K."/>
        </authorList>
    </citation>
    <scope>NUCLEOTIDE SEQUENCE</scope>
    <source>
        <strain evidence="2">DKR-6</strain>
    </source>
</reference>
<gene>
    <name evidence="2" type="ORF">JJB74_07725</name>
</gene>
<name>A0A934W6L0_9BURK</name>
<evidence type="ECO:0008006" key="4">
    <source>
        <dbReference type="Google" id="ProtNLM"/>
    </source>
</evidence>
<evidence type="ECO:0000313" key="3">
    <source>
        <dbReference type="Proteomes" id="UP000622890"/>
    </source>
</evidence>
<feature type="transmembrane region" description="Helical" evidence="1">
    <location>
        <begin position="63"/>
        <end position="88"/>
    </location>
</feature>
<keyword evidence="1" id="KW-1133">Transmembrane helix</keyword>
<keyword evidence="1" id="KW-0812">Transmembrane</keyword>
<dbReference type="RefSeq" id="WP_200591231.1">
    <property type="nucleotide sequence ID" value="NZ_JAEPBG010000002.1"/>
</dbReference>
<feature type="transmembrane region" description="Helical" evidence="1">
    <location>
        <begin position="21"/>
        <end position="43"/>
    </location>
</feature>